<dbReference type="STRING" id="4232.A0A251TCZ7"/>
<evidence type="ECO:0000256" key="1">
    <source>
        <dbReference type="ARBA" id="ARBA00004286"/>
    </source>
</evidence>
<dbReference type="InterPro" id="IPR001214">
    <property type="entry name" value="SET_dom"/>
</dbReference>
<dbReference type="GO" id="GO:0046872">
    <property type="term" value="F:metal ion binding"/>
    <property type="evidence" value="ECO:0007669"/>
    <property type="project" value="UniProtKB-KW"/>
</dbReference>
<keyword evidence="5" id="KW-0949">S-adenosyl-L-methionine</keyword>
<dbReference type="PANTHER" id="PTHR46223:SF3">
    <property type="entry name" value="HISTONE-LYSINE N-METHYLTRANSFERASE SET-23"/>
    <property type="match status" value="1"/>
</dbReference>
<keyword evidence="11" id="KW-1185">Reference proteome</keyword>
<dbReference type="OrthoDB" id="5792673at2759"/>
<evidence type="ECO:0000259" key="8">
    <source>
        <dbReference type="PROSITE" id="PS50280"/>
    </source>
</evidence>
<dbReference type="GO" id="GO:0032259">
    <property type="term" value="P:methylation"/>
    <property type="evidence" value="ECO:0007669"/>
    <property type="project" value="UniProtKB-KW"/>
</dbReference>
<reference evidence="11" key="1">
    <citation type="journal article" date="2017" name="Nature">
        <title>The sunflower genome provides insights into oil metabolism, flowering and Asterid evolution.</title>
        <authorList>
            <person name="Badouin H."/>
            <person name="Gouzy J."/>
            <person name="Grassa C.J."/>
            <person name="Murat F."/>
            <person name="Staton S.E."/>
            <person name="Cottret L."/>
            <person name="Lelandais-Briere C."/>
            <person name="Owens G.L."/>
            <person name="Carrere S."/>
            <person name="Mayjonade B."/>
            <person name="Legrand L."/>
            <person name="Gill N."/>
            <person name="Kane N.C."/>
            <person name="Bowers J.E."/>
            <person name="Hubner S."/>
            <person name="Bellec A."/>
            <person name="Berard A."/>
            <person name="Berges H."/>
            <person name="Blanchet N."/>
            <person name="Boniface M.C."/>
            <person name="Brunel D."/>
            <person name="Catrice O."/>
            <person name="Chaidir N."/>
            <person name="Claudel C."/>
            <person name="Donnadieu C."/>
            <person name="Faraut T."/>
            <person name="Fievet G."/>
            <person name="Helmstetter N."/>
            <person name="King M."/>
            <person name="Knapp S.J."/>
            <person name="Lai Z."/>
            <person name="Le Paslier M.C."/>
            <person name="Lippi Y."/>
            <person name="Lorenzon L."/>
            <person name="Mandel J.R."/>
            <person name="Marage G."/>
            <person name="Marchand G."/>
            <person name="Marquand E."/>
            <person name="Bret-Mestries E."/>
            <person name="Morien E."/>
            <person name="Nambeesan S."/>
            <person name="Nguyen T."/>
            <person name="Pegot-Espagnet P."/>
            <person name="Pouilly N."/>
            <person name="Raftis F."/>
            <person name="Sallet E."/>
            <person name="Schiex T."/>
            <person name="Thomas J."/>
            <person name="Vandecasteele C."/>
            <person name="Vares D."/>
            <person name="Vear F."/>
            <person name="Vautrin S."/>
            <person name="Crespi M."/>
            <person name="Mangin B."/>
            <person name="Burke J.M."/>
            <person name="Salse J."/>
            <person name="Munos S."/>
            <person name="Vincourt P."/>
            <person name="Rieseberg L.H."/>
            <person name="Langlade N.B."/>
        </authorList>
    </citation>
    <scope>NUCLEOTIDE SEQUENCE [LARGE SCALE GENOMIC DNA]</scope>
    <source>
        <strain evidence="11">cv. SF193</strain>
    </source>
</reference>
<dbReference type="Pfam" id="PF00856">
    <property type="entry name" value="SET"/>
    <property type="match status" value="1"/>
</dbReference>
<dbReference type="SUPFAM" id="SSF82199">
    <property type="entry name" value="SET domain"/>
    <property type="match status" value="1"/>
</dbReference>
<dbReference type="Gene3D" id="2.170.270.10">
    <property type="entry name" value="SET domain"/>
    <property type="match status" value="1"/>
</dbReference>
<name>A0A251TCZ7_HELAN</name>
<dbReference type="FunCoup" id="A0A251TCZ7">
    <property type="interactions" value="1498"/>
</dbReference>
<keyword evidence="2" id="KW-0158">Chromosome</keyword>
<evidence type="ECO:0000256" key="5">
    <source>
        <dbReference type="ARBA" id="ARBA00022691"/>
    </source>
</evidence>
<dbReference type="InterPro" id="IPR046341">
    <property type="entry name" value="SET_dom_sf"/>
</dbReference>
<dbReference type="Proteomes" id="UP000215914">
    <property type="component" value="Chromosome 11"/>
</dbReference>
<evidence type="ECO:0000256" key="7">
    <source>
        <dbReference type="ARBA" id="ARBA00022833"/>
    </source>
</evidence>
<dbReference type="OMA" id="GLECENR"/>
<dbReference type="SMART" id="SM00317">
    <property type="entry name" value="SET"/>
    <property type="match status" value="1"/>
</dbReference>
<feature type="domain" description="SET" evidence="8">
    <location>
        <begin position="152"/>
        <end position="284"/>
    </location>
</feature>
<dbReference type="PROSITE" id="PS50868">
    <property type="entry name" value="POST_SET"/>
    <property type="match status" value="1"/>
</dbReference>
<protein>
    <submittedName>
        <fullName evidence="10">Putative SET domain protein 20</fullName>
    </submittedName>
</protein>
<evidence type="ECO:0000256" key="3">
    <source>
        <dbReference type="ARBA" id="ARBA00022603"/>
    </source>
</evidence>
<evidence type="ECO:0000313" key="11">
    <source>
        <dbReference type="Proteomes" id="UP000215914"/>
    </source>
</evidence>
<dbReference type="PANTHER" id="PTHR46223">
    <property type="entry name" value="HISTONE-LYSINE N-METHYLTRANSFERASE SUV39H"/>
    <property type="match status" value="1"/>
</dbReference>
<accession>A0A251TCZ7</accession>
<gene>
    <name evidence="10" type="primary">SUVR3</name>
    <name evidence="10" type="ORF">HannXRQ_Chr11g0348141</name>
</gene>
<dbReference type="GO" id="GO:0042054">
    <property type="term" value="F:histone methyltransferase activity"/>
    <property type="evidence" value="ECO:0000318"/>
    <property type="project" value="GO_Central"/>
</dbReference>
<evidence type="ECO:0000313" key="10">
    <source>
        <dbReference type="EMBL" id="OTG09010.1"/>
    </source>
</evidence>
<dbReference type="GO" id="GO:0005694">
    <property type="term" value="C:chromosome"/>
    <property type="evidence" value="ECO:0007669"/>
    <property type="project" value="UniProtKB-SubCell"/>
</dbReference>
<keyword evidence="6" id="KW-0479">Metal-binding</keyword>
<dbReference type="InParanoid" id="A0A251TCZ7"/>
<dbReference type="GO" id="GO:0003690">
    <property type="term" value="F:double-stranded DNA binding"/>
    <property type="evidence" value="ECO:0000318"/>
    <property type="project" value="GO_Central"/>
</dbReference>
<dbReference type="PROSITE" id="PS50280">
    <property type="entry name" value="SET"/>
    <property type="match status" value="1"/>
</dbReference>
<dbReference type="AlphaFoldDB" id="A0A251TCZ7"/>
<evidence type="ECO:0000256" key="6">
    <source>
        <dbReference type="ARBA" id="ARBA00022723"/>
    </source>
</evidence>
<proteinExistence type="predicted"/>
<keyword evidence="3" id="KW-0489">Methyltransferase</keyword>
<sequence>MNNNKKKKPTCITQFQNAAVYILPYLHPTELSSISSTCKALNLLTKSITSVRSSDASRTFEKHPIPFINNNVDNHPYAYFNYTKTQTLGFTHDPTRQPWGSCSDTRPESSPICDSTGQDGCGCECEIFDGDLDRVGLICECGSGCRIRVLSVRLKIVRSVNKGWGLYADEFIKCGEFVCEYAGELLTTKEARRRQLTYDKLVSGSKRTSALLVVREHLPSGNACLRINIDATRIGNVARFINHSCDGGNLSTVLVRSSGALLPRVCFFASRDILKDEELTFSYGDAGVNPNGSKCFCGSSCCSGIMPSEHT</sequence>
<dbReference type="EMBL" id="CM007900">
    <property type="protein sequence ID" value="OTG09010.1"/>
    <property type="molecule type" value="Genomic_DNA"/>
</dbReference>
<organism evidence="10 11">
    <name type="scientific">Helianthus annuus</name>
    <name type="common">Common sunflower</name>
    <dbReference type="NCBI Taxonomy" id="4232"/>
    <lineage>
        <taxon>Eukaryota</taxon>
        <taxon>Viridiplantae</taxon>
        <taxon>Streptophyta</taxon>
        <taxon>Embryophyta</taxon>
        <taxon>Tracheophyta</taxon>
        <taxon>Spermatophyta</taxon>
        <taxon>Magnoliopsida</taxon>
        <taxon>eudicotyledons</taxon>
        <taxon>Gunneridae</taxon>
        <taxon>Pentapetalae</taxon>
        <taxon>asterids</taxon>
        <taxon>campanulids</taxon>
        <taxon>Asterales</taxon>
        <taxon>Asteraceae</taxon>
        <taxon>Asteroideae</taxon>
        <taxon>Heliantheae alliance</taxon>
        <taxon>Heliantheae</taxon>
        <taxon>Helianthus</taxon>
    </lineage>
</organism>
<evidence type="ECO:0000256" key="4">
    <source>
        <dbReference type="ARBA" id="ARBA00022679"/>
    </source>
</evidence>
<feature type="domain" description="Post-SET" evidence="9">
    <location>
        <begin position="291"/>
        <end position="307"/>
    </location>
</feature>
<keyword evidence="7" id="KW-0862">Zinc</keyword>
<comment type="subcellular location">
    <subcellularLocation>
        <location evidence="1">Chromosome</location>
    </subcellularLocation>
</comment>
<dbReference type="InterPro" id="IPR050973">
    <property type="entry name" value="H3K9_Histone-Lys_N-MTase"/>
</dbReference>
<dbReference type="InterPro" id="IPR003616">
    <property type="entry name" value="Post-SET_dom"/>
</dbReference>
<keyword evidence="4" id="KW-0808">Transferase</keyword>
<evidence type="ECO:0000259" key="9">
    <source>
        <dbReference type="PROSITE" id="PS50868"/>
    </source>
</evidence>
<evidence type="ECO:0000256" key="2">
    <source>
        <dbReference type="ARBA" id="ARBA00022454"/>
    </source>
</evidence>